<evidence type="ECO:0000313" key="3">
    <source>
        <dbReference type="Proteomes" id="UP000595857"/>
    </source>
</evidence>
<keyword evidence="1" id="KW-0732">Signal</keyword>
<protein>
    <submittedName>
        <fullName evidence="2">DUF1176 domain-containing protein</fullName>
    </submittedName>
</protein>
<feature type="chain" id="PRO_5045776700" evidence="1">
    <location>
        <begin position="21"/>
        <end position="201"/>
    </location>
</feature>
<dbReference type="EMBL" id="CP068046">
    <property type="protein sequence ID" value="QQR40592.1"/>
    <property type="molecule type" value="Genomic_DNA"/>
</dbReference>
<proteinExistence type="predicted"/>
<name>A0ABX7CA79_9HYPH</name>
<organism evidence="2 3">
    <name type="scientific">Devosia rhizoryzae</name>
    <dbReference type="NCBI Taxonomy" id="2774137"/>
    <lineage>
        <taxon>Bacteria</taxon>
        <taxon>Pseudomonadati</taxon>
        <taxon>Pseudomonadota</taxon>
        <taxon>Alphaproteobacteria</taxon>
        <taxon>Hyphomicrobiales</taxon>
        <taxon>Devosiaceae</taxon>
        <taxon>Devosia</taxon>
    </lineage>
</organism>
<dbReference type="Proteomes" id="UP000595857">
    <property type="component" value="Chromosome"/>
</dbReference>
<dbReference type="InterPro" id="IPR009560">
    <property type="entry name" value="DUF1176"/>
</dbReference>
<dbReference type="Pfam" id="PF06674">
    <property type="entry name" value="DUF1176"/>
    <property type="match status" value="1"/>
</dbReference>
<evidence type="ECO:0000313" key="2">
    <source>
        <dbReference type="EMBL" id="QQR40592.1"/>
    </source>
</evidence>
<dbReference type="RefSeq" id="WP_201636044.1">
    <property type="nucleotide sequence ID" value="NZ_CP068046.1"/>
</dbReference>
<feature type="signal peptide" evidence="1">
    <location>
        <begin position="1"/>
        <end position="20"/>
    </location>
</feature>
<evidence type="ECO:0000256" key="1">
    <source>
        <dbReference type="SAM" id="SignalP"/>
    </source>
</evidence>
<sequence length="201" mass="22683">MIRPLLWLPLLALSIEPALAQASIEKQAQKLHKLAGGEWCQPEIAAGLDPENGAYQEWTLTYTPDYEGAETETMTLVRLFCMAGAYNVQHSYYLYREYEGLMPLAFAVPTFELEYENDDSFEGELLGIELNGMGAVTTLTNSTFDEETKTITSNAYWRGIGDASSIGVWEFREASFALKRYEVDATYDEEVNPQVLVDYDK</sequence>
<reference evidence="2 3" key="1">
    <citation type="submission" date="2021-01" db="EMBL/GenBank/DDBJ databases">
        <title>Genome seq and assembly of Devosia sp. LEGU1.</title>
        <authorList>
            <person name="Chhetri G."/>
        </authorList>
    </citation>
    <scope>NUCLEOTIDE SEQUENCE [LARGE SCALE GENOMIC DNA]</scope>
    <source>
        <strain evidence="2 3">LEGU1</strain>
    </source>
</reference>
<accession>A0ABX7CA79</accession>
<gene>
    <name evidence="2" type="ORF">JI748_06225</name>
</gene>
<keyword evidence="3" id="KW-1185">Reference proteome</keyword>